<dbReference type="EC" id="3.1.-.-" evidence="5"/>
<evidence type="ECO:0000313" key="7">
    <source>
        <dbReference type="EMBL" id="BAT71415.1"/>
    </source>
</evidence>
<dbReference type="InterPro" id="IPR037027">
    <property type="entry name" value="YqgF/RNaseH-like_dom_sf"/>
</dbReference>
<evidence type="ECO:0000313" key="8">
    <source>
        <dbReference type="Proteomes" id="UP000063234"/>
    </source>
</evidence>
<dbReference type="STRING" id="1298851.TST_0609"/>
<dbReference type="OrthoDB" id="9796140at2"/>
<dbReference type="KEGG" id="ttk:TST_0609"/>
<comment type="subcellular location">
    <subcellularLocation>
        <location evidence="5">Cytoplasm</location>
    </subcellularLocation>
</comment>
<evidence type="ECO:0000256" key="3">
    <source>
        <dbReference type="ARBA" id="ARBA00022722"/>
    </source>
</evidence>
<organism evidence="7 8">
    <name type="scientific">Thermosulfidibacter takaii (strain DSM 17441 / JCM 13301 / NBRC 103674 / ABI70S6)</name>
    <dbReference type="NCBI Taxonomy" id="1298851"/>
    <lineage>
        <taxon>Bacteria</taxon>
        <taxon>Pseudomonadati</taxon>
        <taxon>Thermosulfidibacterota</taxon>
        <taxon>Thermosulfidibacteria</taxon>
        <taxon>Thermosulfidibacterales</taxon>
        <taxon>Thermosulfidibacteraceae</taxon>
    </lineage>
</organism>
<dbReference type="InterPro" id="IPR005227">
    <property type="entry name" value="YqgF"/>
</dbReference>
<dbReference type="EMBL" id="AP013035">
    <property type="protein sequence ID" value="BAT71415.1"/>
    <property type="molecule type" value="Genomic_DNA"/>
</dbReference>
<name>A0A0S3QSY9_THET7</name>
<keyword evidence="1 5" id="KW-0963">Cytoplasm</keyword>
<dbReference type="InterPro" id="IPR012337">
    <property type="entry name" value="RNaseH-like_sf"/>
</dbReference>
<accession>A0A0S3QSY9</accession>
<dbReference type="PANTHER" id="PTHR33317">
    <property type="entry name" value="POLYNUCLEOTIDYL TRANSFERASE, RIBONUCLEASE H-LIKE SUPERFAMILY PROTEIN"/>
    <property type="match status" value="1"/>
</dbReference>
<gene>
    <name evidence="7" type="primary">ruvX</name>
    <name evidence="7" type="ORF">TST_0609</name>
</gene>
<dbReference type="SUPFAM" id="SSF53098">
    <property type="entry name" value="Ribonuclease H-like"/>
    <property type="match status" value="1"/>
</dbReference>
<dbReference type="InterPro" id="IPR006641">
    <property type="entry name" value="YqgF/RNaseH-like_dom"/>
</dbReference>
<evidence type="ECO:0000256" key="2">
    <source>
        <dbReference type="ARBA" id="ARBA00022517"/>
    </source>
</evidence>
<evidence type="ECO:0000256" key="1">
    <source>
        <dbReference type="ARBA" id="ARBA00022490"/>
    </source>
</evidence>
<dbReference type="NCBIfam" id="TIGR00250">
    <property type="entry name" value="RNAse_H_YqgF"/>
    <property type="match status" value="1"/>
</dbReference>
<dbReference type="RefSeq" id="WP_068549371.1">
    <property type="nucleotide sequence ID" value="NZ_AP013035.1"/>
</dbReference>
<keyword evidence="4 5" id="KW-0378">Hydrolase</keyword>
<keyword evidence="2 5" id="KW-0690">Ribosome biogenesis</keyword>
<dbReference type="HAMAP" id="MF_00651">
    <property type="entry name" value="Nuclease_YqgF"/>
    <property type="match status" value="1"/>
</dbReference>
<evidence type="ECO:0000259" key="6">
    <source>
        <dbReference type="SMART" id="SM00732"/>
    </source>
</evidence>
<feature type="domain" description="YqgF/RNase H-like" evidence="6">
    <location>
        <begin position="1"/>
        <end position="98"/>
    </location>
</feature>
<dbReference type="PANTHER" id="PTHR33317:SF4">
    <property type="entry name" value="POLYNUCLEOTIDYL TRANSFERASE, RIBONUCLEASE H-LIKE SUPERFAMILY PROTEIN"/>
    <property type="match status" value="1"/>
</dbReference>
<evidence type="ECO:0000256" key="5">
    <source>
        <dbReference type="HAMAP-Rule" id="MF_00651"/>
    </source>
</evidence>
<dbReference type="Gene3D" id="3.30.420.140">
    <property type="entry name" value="YqgF/RNase H-like domain"/>
    <property type="match status" value="1"/>
</dbReference>
<sequence>MRILAVDYGLSRVGLAISDPTGLISQPLSVVPTARVFQEISKIVNDRQVSKIVVGLPLNMDGTEGEMAKRVREFAQKLENELGIEVELFDERLTTFEAEGLLKEAGLNWKKRKRKKDAVAASLILKAYMERKHASGS</sequence>
<dbReference type="AlphaFoldDB" id="A0A0S3QSY9"/>
<dbReference type="GO" id="GO:0000967">
    <property type="term" value="P:rRNA 5'-end processing"/>
    <property type="evidence" value="ECO:0007669"/>
    <property type="project" value="UniProtKB-UniRule"/>
</dbReference>
<keyword evidence="8" id="KW-1185">Reference proteome</keyword>
<dbReference type="CDD" id="cd16964">
    <property type="entry name" value="YqgF"/>
    <property type="match status" value="1"/>
</dbReference>
<evidence type="ECO:0000256" key="4">
    <source>
        <dbReference type="ARBA" id="ARBA00022801"/>
    </source>
</evidence>
<proteinExistence type="inferred from homology"/>
<dbReference type="PATRIC" id="fig|1298851.3.peg.632"/>
<comment type="function">
    <text evidence="5">Could be a nuclease involved in processing of the 5'-end of pre-16S rRNA.</text>
</comment>
<dbReference type="GO" id="GO:0005829">
    <property type="term" value="C:cytosol"/>
    <property type="evidence" value="ECO:0007669"/>
    <property type="project" value="TreeGrafter"/>
</dbReference>
<dbReference type="GO" id="GO:0016788">
    <property type="term" value="F:hydrolase activity, acting on ester bonds"/>
    <property type="evidence" value="ECO:0007669"/>
    <property type="project" value="UniProtKB-UniRule"/>
</dbReference>
<dbReference type="Proteomes" id="UP000063234">
    <property type="component" value="Chromosome"/>
</dbReference>
<dbReference type="Pfam" id="PF03652">
    <property type="entry name" value="RuvX"/>
    <property type="match status" value="1"/>
</dbReference>
<comment type="similarity">
    <text evidence="5">Belongs to the YqgF HJR family.</text>
</comment>
<protein>
    <recommendedName>
        <fullName evidence="5">Putative pre-16S rRNA nuclease</fullName>
        <ecNumber evidence="5">3.1.-.-</ecNumber>
    </recommendedName>
</protein>
<dbReference type="SMART" id="SM00732">
    <property type="entry name" value="YqgFc"/>
    <property type="match status" value="1"/>
</dbReference>
<keyword evidence="3 5" id="KW-0540">Nuclease</keyword>
<dbReference type="GO" id="GO:0004518">
    <property type="term" value="F:nuclease activity"/>
    <property type="evidence" value="ECO:0007669"/>
    <property type="project" value="UniProtKB-KW"/>
</dbReference>
<reference evidence="8" key="1">
    <citation type="journal article" date="2018" name="Science">
        <title>A primordial and reversible TCA cycle in a facultatively chemolithoautotrophic thermophile.</title>
        <authorList>
            <person name="Nunoura T."/>
            <person name="Chikaraishi Y."/>
            <person name="Izaki R."/>
            <person name="Suwa T."/>
            <person name="Sato T."/>
            <person name="Harada T."/>
            <person name="Mori K."/>
            <person name="Kato Y."/>
            <person name="Miyazaki M."/>
            <person name="Shimamura S."/>
            <person name="Yanagawa K."/>
            <person name="Shuto A."/>
            <person name="Ohkouchi N."/>
            <person name="Fujita N."/>
            <person name="Takaki Y."/>
            <person name="Atomi H."/>
            <person name="Takai K."/>
        </authorList>
    </citation>
    <scope>NUCLEOTIDE SEQUENCE [LARGE SCALE GENOMIC DNA]</scope>
    <source>
        <strain evidence="8">DSM 17441 / JCM 13301 / NBRC 103674 / ABI70S6</strain>
    </source>
</reference>